<comment type="caution">
    <text evidence="3">The sequence shown here is derived from an EMBL/GenBank/DDBJ whole genome shotgun (WGS) entry which is preliminary data.</text>
</comment>
<dbReference type="RefSeq" id="WP_063184538.1">
    <property type="nucleotide sequence ID" value="NZ_LQRA01000070.1"/>
</dbReference>
<evidence type="ECO:0000313" key="3">
    <source>
        <dbReference type="EMBL" id="KZE75746.1"/>
    </source>
</evidence>
<dbReference type="EMBL" id="LQRA01000070">
    <property type="protein sequence ID" value="KZE75746.1"/>
    <property type="molecule type" value="Genomic_DNA"/>
</dbReference>
<evidence type="ECO:0000313" key="4">
    <source>
        <dbReference type="Proteomes" id="UP000076563"/>
    </source>
</evidence>
<dbReference type="SUPFAM" id="SSF56801">
    <property type="entry name" value="Acetyl-CoA synthetase-like"/>
    <property type="match status" value="1"/>
</dbReference>
<name>A0A163W287_9BACL</name>
<dbReference type="InterPro" id="IPR045851">
    <property type="entry name" value="AMP-bd_C_sf"/>
</dbReference>
<dbReference type="InterPro" id="IPR042099">
    <property type="entry name" value="ANL_N_sf"/>
</dbReference>
<dbReference type="Gene3D" id="3.40.50.12780">
    <property type="entry name" value="N-terminal domain of ligase-like"/>
    <property type="match status" value="1"/>
</dbReference>
<sequence>MLIPDMLSKAAADDPQKEAFIEKHRRLTFREADETSTRLARFLLSQGIRKGDRLGIFSAKCLEEIIVILAAMKMGAIFVHINPHVKSEQLRHIVMDCGMRALFVHDSRIGVLNQAGLEESSIELLVRLSQAQAQRRDRLEYEHDYALEDILQCADFAGSLQAELHADDPAAILYTSGSTGKPKGIVVTHRIFSEATVTSAQVLENRHTDRLISVTPFSFDGALSQLFTMLYVGGTLVLQESLFPHDIVETMLREQITGFHGVPSLWRMLLQKHSPLAKHQYPHLRYISIIGEPFPHDELMKLKALLRQTKFYMMYGMTEAFRSTCLLPEEFERKIPSVGKPLPGVDITVEDEDGRLCGPGETGEIVHRGAFVSPGYWNDPAKTSEVFRGGALHTGDLGKLDEEGYLYFAGRKDKMLKSQGFRFSPEEVEERLCQMPGVTEAAVISRHDPDKGGSLKALVVTEEGVTLTEKEVIRYCKSVLPYYMIPDTVHFREPLPKTANLKINRSELS</sequence>
<dbReference type="PANTHER" id="PTHR43767:SF1">
    <property type="entry name" value="NONRIBOSOMAL PEPTIDE SYNTHASE PES1 (EUROFUNG)-RELATED"/>
    <property type="match status" value="1"/>
</dbReference>
<gene>
    <name evidence="3" type="ORF">AV654_25060</name>
</gene>
<dbReference type="OrthoDB" id="9757771at2"/>
<accession>A0A163W287</accession>
<feature type="domain" description="AMP-dependent synthetase/ligase" evidence="1">
    <location>
        <begin position="8"/>
        <end position="377"/>
    </location>
</feature>
<reference evidence="4" key="1">
    <citation type="submission" date="2016-01" db="EMBL/GenBank/DDBJ databases">
        <title>Draft genome of Chromobacterium sp. F49.</title>
        <authorList>
            <person name="Hong K.W."/>
        </authorList>
    </citation>
    <scope>NUCLEOTIDE SEQUENCE [LARGE SCALE GENOMIC DNA]</scope>
    <source>
        <strain evidence="4">M63</strain>
    </source>
</reference>
<dbReference type="STRING" id="1007103.GCA_000213315_05303"/>
<organism evidence="3 4">
    <name type="scientific">Paenibacillus elgii</name>
    <dbReference type="NCBI Taxonomy" id="189691"/>
    <lineage>
        <taxon>Bacteria</taxon>
        <taxon>Bacillati</taxon>
        <taxon>Bacillota</taxon>
        <taxon>Bacilli</taxon>
        <taxon>Bacillales</taxon>
        <taxon>Paenibacillaceae</taxon>
        <taxon>Paenibacillus</taxon>
    </lineage>
</organism>
<dbReference type="PROSITE" id="PS00455">
    <property type="entry name" value="AMP_BINDING"/>
    <property type="match status" value="1"/>
</dbReference>
<proteinExistence type="predicted"/>
<dbReference type="InterPro" id="IPR020845">
    <property type="entry name" value="AMP-binding_CS"/>
</dbReference>
<evidence type="ECO:0000259" key="2">
    <source>
        <dbReference type="Pfam" id="PF13193"/>
    </source>
</evidence>
<keyword evidence="4" id="KW-1185">Reference proteome</keyword>
<evidence type="ECO:0008006" key="5">
    <source>
        <dbReference type="Google" id="ProtNLM"/>
    </source>
</evidence>
<dbReference type="AlphaFoldDB" id="A0A163W287"/>
<dbReference type="PANTHER" id="PTHR43767">
    <property type="entry name" value="LONG-CHAIN-FATTY-ACID--COA LIGASE"/>
    <property type="match status" value="1"/>
</dbReference>
<dbReference type="InterPro" id="IPR050237">
    <property type="entry name" value="ATP-dep_AMP-bd_enzyme"/>
</dbReference>
<feature type="domain" description="AMP-binding enzyme C-terminal" evidence="2">
    <location>
        <begin position="427"/>
        <end position="502"/>
    </location>
</feature>
<evidence type="ECO:0000259" key="1">
    <source>
        <dbReference type="Pfam" id="PF00501"/>
    </source>
</evidence>
<dbReference type="Pfam" id="PF13193">
    <property type="entry name" value="AMP-binding_C"/>
    <property type="match status" value="1"/>
</dbReference>
<dbReference type="InterPro" id="IPR000873">
    <property type="entry name" value="AMP-dep_synth/lig_dom"/>
</dbReference>
<dbReference type="Proteomes" id="UP000076563">
    <property type="component" value="Unassembled WGS sequence"/>
</dbReference>
<dbReference type="Gene3D" id="3.30.300.30">
    <property type="match status" value="1"/>
</dbReference>
<dbReference type="Pfam" id="PF00501">
    <property type="entry name" value="AMP-binding"/>
    <property type="match status" value="1"/>
</dbReference>
<dbReference type="InterPro" id="IPR025110">
    <property type="entry name" value="AMP-bd_C"/>
</dbReference>
<dbReference type="eggNOG" id="COG0318">
    <property type="taxonomic scope" value="Bacteria"/>
</dbReference>
<protein>
    <recommendedName>
        <fullName evidence="5">Acyl-CoA ligase (AMP-forming), exosortase A system-associated</fullName>
    </recommendedName>
</protein>
<dbReference type="GO" id="GO:0016878">
    <property type="term" value="F:acid-thiol ligase activity"/>
    <property type="evidence" value="ECO:0007669"/>
    <property type="project" value="UniProtKB-ARBA"/>
</dbReference>